<dbReference type="EMBL" id="AP019307">
    <property type="protein sequence ID" value="BBH18607.1"/>
    <property type="molecule type" value="Genomic_DNA"/>
</dbReference>
<name>A0A3G9II08_9ACTN</name>
<sequence>MSLRIVATYEMGKFFMTSTQKRRRTTPVLWAGGVLAALALVLGVNGTLASWSTAILTNDTNTVKAADAKVLTETDGTNTCVSTDNNDGSNSYTCSTINKYGGTATPLAPGTNQATTVTMTNTGTASGSLTLAPGTCVKSAGSASATQSICDVATVTIKCTAPSSLDTTGTPVALSSFGSQTVGTLAAGASTQCTFTVAVPATASPQIAGQIATQPLVWTLA</sequence>
<dbReference type="AlphaFoldDB" id="A0A3G9II08"/>
<dbReference type="Proteomes" id="UP000271573">
    <property type="component" value="Chromosome"/>
</dbReference>
<protein>
    <submittedName>
        <fullName evidence="1">Uncharacterized protein</fullName>
    </submittedName>
</protein>
<keyword evidence="2" id="KW-1185">Reference proteome</keyword>
<gene>
    <name evidence="1" type="ORF">Back2_28940</name>
</gene>
<evidence type="ECO:0000313" key="1">
    <source>
        <dbReference type="EMBL" id="BBH18607.1"/>
    </source>
</evidence>
<reference evidence="1 2" key="1">
    <citation type="submission" date="2018-11" db="EMBL/GenBank/DDBJ databases">
        <title>Complete genome sequence of Nocardioides baekrokdamisoli strain KCTC 39748.</title>
        <authorList>
            <person name="Kang S.W."/>
            <person name="Lee K.C."/>
            <person name="Kim K.K."/>
            <person name="Kim J.S."/>
            <person name="Kim D.S."/>
            <person name="Ko S.H."/>
            <person name="Yang S.H."/>
            <person name="Shin Y.K."/>
            <person name="Lee J.S."/>
        </authorList>
    </citation>
    <scope>NUCLEOTIDE SEQUENCE [LARGE SCALE GENOMIC DNA]</scope>
    <source>
        <strain evidence="1 2">KCTC 39748</strain>
    </source>
</reference>
<accession>A0A3G9II08</accession>
<evidence type="ECO:0000313" key="2">
    <source>
        <dbReference type="Proteomes" id="UP000271573"/>
    </source>
</evidence>
<organism evidence="1 2">
    <name type="scientific">Nocardioides baekrokdamisoli</name>
    <dbReference type="NCBI Taxonomy" id="1804624"/>
    <lineage>
        <taxon>Bacteria</taxon>
        <taxon>Bacillati</taxon>
        <taxon>Actinomycetota</taxon>
        <taxon>Actinomycetes</taxon>
        <taxon>Propionibacteriales</taxon>
        <taxon>Nocardioidaceae</taxon>
        <taxon>Nocardioides</taxon>
    </lineage>
</organism>
<dbReference type="KEGG" id="nbe:Back2_28940"/>
<proteinExistence type="predicted"/>